<keyword evidence="2" id="KW-1003">Cell membrane</keyword>
<dbReference type="InterPro" id="IPR003838">
    <property type="entry name" value="ABC3_permease_C"/>
</dbReference>
<feature type="domain" description="ABC3 transporter permease C-terminal" evidence="8">
    <location>
        <begin position="289"/>
        <end position="400"/>
    </location>
</feature>
<dbReference type="PANTHER" id="PTHR30572">
    <property type="entry name" value="MEMBRANE COMPONENT OF TRANSPORTER-RELATED"/>
    <property type="match status" value="1"/>
</dbReference>
<dbReference type="GO" id="GO:0005886">
    <property type="term" value="C:plasma membrane"/>
    <property type="evidence" value="ECO:0007669"/>
    <property type="project" value="UniProtKB-SubCell"/>
</dbReference>
<proteinExistence type="inferred from homology"/>
<comment type="subcellular location">
    <subcellularLocation>
        <location evidence="1">Cell membrane</location>
        <topology evidence="1">Multi-pass membrane protein</topology>
    </subcellularLocation>
</comment>
<dbReference type="EMBL" id="LJCR01000577">
    <property type="protein sequence ID" value="KPV52348.1"/>
    <property type="molecule type" value="Genomic_DNA"/>
</dbReference>
<feature type="transmembrane region" description="Helical" evidence="7">
    <location>
        <begin position="334"/>
        <end position="360"/>
    </location>
</feature>
<evidence type="ECO:0000256" key="3">
    <source>
        <dbReference type="ARBA" id="ARBA00022692"/>
    </source>
</evidence>
<evidence type="ECO:0000259" key="9">
    <source>
        <dbReference type="Pfam" id="PF12704"/>
    </source>
</evidence>
<comment type="caution">
    <text evidence="10">The sequence shown here is derived from an EMBL/GenBank/DDBJ whole genome shotgun (WGS) entry which is preliminary data.</text>
</comment>
<evidence type="ECO:0000256" key="4">
    <source>
        <dbReference type="ARBA" id="ARBA00022989"/>
    </source>
</evidence>
<dbReference type="Proteomes" id="UP000050509">
    <property type="component" value="Unassembled WGS sequence"/>
</dbReference>
<dbReference type="AlphaFoldDB" id="A0A0P9DGA8"/>
<organism evidence="10 11">
    <name type="scientific">Kouleothrix aurantiaca</name>
    <dbReference type="NCBI Taxonomy" id="186479"/>
    <lineage>
        <taxon>Bacteria</taxon>
        <taxon>Bacillati</taxon>
        <taxon>Chloroflexota</taxon>
        <taxon>Chloroflexia</taxon>
        <taxon>Chloroflexales</taxon>
        <taxon>Roseiflexineae</taxon>
        <taxon>Roseiflexaceae</taxon>
        <taxon>Kouleothrix</taxon>
    </lineage>
</organism>
<evidence type="ECO:0000259" key="8">
    <source>
        <dbReference type="Pfam" id="PF02687"/>
    </source>
</evidence>
<keyword evidence="5 7" id="KW-0472">Membrane</keyword>
<keyword evidence="11" id="KW-1185">Reference proteome</keyword>
<evidence type="ECO:0000256" key="5">
    <source>
        <dbReference type="ARBA" id="ARBA00023136"/>
    </source>
</evidence>
<dbReference type="GO" id="GO:0022857">
    <property type="term" value="F:transmembrane transporter activity"/>
    <property type="evidence" value="ECO:0007669"/>
    <property type="project" value="TreeGrafter"/>
</dbReference>
<sequence>MWESLRIALTSLRANKLRTVLTMLGIIIGVASVVALLAVGNGAQAAITSQIASIGSNILTVFPGRQRGPGPGAPAQSLTLADAEAMMKPGVLRGVVAIAPSFQGSAQIVAGANNTQSSVVGITPSYFAVRNLTIARGDYISDAQVRGQRSVTVIGSNVAEDLFGLANPVGRTLRIKGQTFQIIGVLESKGGGGFGSIDDQLFVPIGVAQQKLFGARSADNASLRISNISLQVDTADQMTAVSDQIARVLRQRHRLEADGTEDDFTVFNQADVLSSLNQITSVLTAFLGSIAGISLLVGGIGVMNIMLVSVTERTKEIGLRKAVGARRRDILQQFLIEALVVSLMGGIVGLLIGVGISFAVRLTGLITPVVTPGAMLLALGFSMAVGLFFGIYPARRAARLRPIEALRYE</sequence>
<evidence type="ECO:0000256" key="7">
    <source>
        <dbReference type="SAM" id="Phobius"/>
    </source>
</evidence>
<evidence type="ECO:0008006" key="12">
    <source>
        <dbReference type="Google" id="ProtNLM"/>
    </source>
</evidence>
<reference evidence="10 11" key="1">
    <citation type="submission" date="2015-09" db="EMBL/GenBank/DDBJ databases">
        <title>Draft genome sequence of Kouleothrix aurantiaca JCM 19913.</title>
        <authorList>
            <person name="Hemp J."/>
        </authorList>
    </citation>
    <scope>NUCLEOTIDE SEQUENCE [LARGE SCALE GENOMIC DNA]</scope>
    <source>
        <strain evidence="10 11">COM-B</strain>
    </source>
</reference>
<feature type="domain" description="MacB-like periplasmic core" evidence="9">
    <location>
        <begin position="19"/>
        <end position="247"/>
    </location>
</feature>
<evidence type="ECO:0000313" key="10">
    <source>
        <dbReference type="EMBL" id="KPV52348.1"/>
    </source>
</evidence>
<accession>A0A0P9DGA8</accession>
<keyword evidence="4 7" id="KW-1133">Transmembrane helix</keyword>
<gene>
    <name evidence="10" type="ORF">SE17_16040</name>
</gene>
<name>A0A0P9DGA8_9CHLR</name>
<keyword evidence="3 7" id="KW-0812">Transmembrane</keyword>
<evidence type="ECO:0000256" key="1">
    <source>
        <dbReference type="ARBA" id="ARBA00004651"/>
    </source>
</evidence>
<comment type="similarity">
    <text evidence="6">Belongs to the ABC-4 integral membrane protein family.</text>
</comment>
<protein>
    <recommendedName>
        <fullName evidence="12">Multidrug ABC transporter substrate-binding protein</fullName>
    </recommendedName>
</protein>
<feature type="transmembrane region" description="Helical" evidence="7">
    <location>
        <begin position="372"/>
        <end position="392"/>
    </location>
</feature>
<evidence type="ECO:0000256" key="2">
    <source>
        <dbReference type="ARBA" id="ARBA00022475"/>
    </source>
</evidence>
<evidence type="ECO:0000256" key="6">
    <source>
        <dbReference type="ARBA" id="ARBA00038076"/>
    </source>
</evidence>
<feature type="transmembrane region" description="Helical" evidence="7">
    <location>
        <begin position="20"/>
        <end position="40"/>
    </location>
</feature>
<dbReference type="Pfam" id="PF12704">
    <property type="entry name" value="MacB_PCD"/>
    <property type="match status" value="1"/>
</dbReference>
<feature type="transmembrane region" description="Helical" evidence="7">
    <location>
        <begin position="282"/>
        <end position="310"/>
    </location>
</feature>
<dbReference type="InterPro" id="IPR025857">
    <property type="entry name" value="MacB_PCD"/>
</dbReference>
<dbReference type="InterPro" id="IPR050250">
    <property type="entry name" value="Macrolide_Exporter_MacB"/>
</dbReference>
<dbReference type="PATRIC" id="fig|186479.3.peg.9114"/>
<evidence type="ECO:0000313" key="11">
    <source>
        <dbReference type="Proteomes" id="UP000050509"/>
    </source>
</evidence>
<dbReference type="PANTHER" id="PTHR30572:SF4">
    <property type="entry name" value="ABC TRANSPORTER PERMEASE YTRF"/>
    <property type="match status" value="1"/>
</dbReference>
<dbReference type="Pfam" id="PF02687">
    <property type="entry name" value="FtsX"/>
    <property type="match status" value="1"/>
</dbReference>